<sequence length="370" mass="42547">MPYSDSEWAIFKCPIQTILTIMDYLPDQADVSRCMRTCRKLFFRGERILLRRLVHVTEDNLESFCLFMRRDLDRGRFLRNISLEFTTIGGGDAQTLIATMKRASNLKKLEIAAPVLQADWRVPIALGELTSVEELKVEGYNNEMHHFLMNLYCPVRKATICFRIPDGPDTPTLDMLHSLSRFHDTLEDLSADYVTWLSIRSRPASIFPKLWALHLKDHSIRDISILENALPNLRILVDGNYLKLKESYSLGGDRSPWPLLEFLHIHPGSYLAPTVLSKVDTLRFDVSDRQKFNSLGYRAIILQTQPKRLILRTYSVDASITPALLSTPSTRIRTLAIVWSTLDSWGATSWIDHIVSQSSMRSYIQLTRYL</sequence>
<organism evidence="1 2">
    <name type="scientific">Irpex rosettiformis</name>
    <dbReference type="NCBI Taxonomy" id="378272"/>
    <lineage>
        <taxon>Eukaryota</taxon>
        <taxon>Fungi</taxon>
        <taxon>Dikarya</taxon>
        <taxon>Basidiomycota</taxon>
        <taxon>Agaricomycotina</taxon>
        <taxon>Agaricomycetes</taxon>
        <taxon>Polyporales</taxon>
        <taxon>Irpicaceae</taxon>
        <taxon>Irpex</taxon>
    </lineage>
</organism>
<reference evidence="1" key="1">
    <citation type="journal article" date="2021" name="Environ. Microbiol.">
        <title>Gene family expansions and transcriptome signatures uncover fungal adaptations to wood decay.</title>
        <authorList>
            <person name="Hage H."/>
            <person name="Miyauchi S."/>
            <person name="Viragh M."/>
            <person name="Drula E."/>
            <person name="Min B."/>
            <person name="Chaduli D."/>
            <person name="Navarro D."/>
            <person name="Favel A."/>
            <person name="Norest M."/>
            <person name="Lesage-Meessen L."/>
            <person name="Balint B."/>
            <person name="Merenyi Z."/>
            <person name="de Eugenio L."/>
            <person name="Morin E."/>
            <person name="Martinez A.T."/>
            <person name="Baldrian P."/>
            <person name="Stursova M."/>
            <person name="Martinez M.J."/>
            <person name="Novotny C."/>
            <person name="Magnuson J.K."/>
            <person name="Spatafora J.W."/>
            <person name="Maurice S."/>
            <person name="Pangilinan J."/>
            <person name="Andreopoulos W."/>
            <person name="LaButti K."/>
            <person name="Hundley H."/>
            <person name="Na H."/>
            <person name="Kuo A."/>
            <person name="Barry K."/>
            <person name="Lipzen A."/>
            <person name="Henrissat B."/>
            <person name="Riley R."/>
            <person name="Ahrendt S."/>
            <person name="Nagy L.G."/>
            <person name="Grigoriev I.V."/>
            <person name="Martin F."/>
            <person name="Rosso M.N."/>
        </authorList>
    </citation>
    <scope>NUCLEOTIDE SEQUENCE</scope>
    <source>
        <strain evidence="1">CBS 384.51</strain>
    </source>
</reference>
<name>A0ACB8U8R3_9APHY</name>
<keyword evidence="2" id="KW-1185">Reference proteome</keyword>
<protein>
    <submittedName>
        <fullName evidence="1">Uncharacterized protein</fullName>
    </submittedName>
</protein>
<gene>
    <name evidence="1" type="ORF">BDY19DRAFT_728488</name>
</gene>
<dbReference type="EMBL" id="MU274907">
    <property type="protein sequence ID" value="KAI0090687.1"/>
    <property type="molecule type" value="Genomic_DNA"/>
</dbReference>
<evidence type="ECO:0000313" key="1">
    <source>
        <dbReference type="EMBL" id="KAI0090687.1"/>
    </source>
</evidence>
<evidence type="ECO:0000313" key="2">
    <source>
        <dbReference type="Proteomes" id="UP001055072"/>
    </source>
</evidence>
<dbReference type="Proteomes" id="UP001055072">
    <property type="component" value="Unassembled WGS sequence"/>
</dbReference>
<proteinExistence type="predicted"/>
<accession>A0ACB8U8R3</accession>
<comment type="caution">
    <text evidence="1">The sequence shown here is derived from an EMBL/GenBank/DDBJ whole genome shotgun (WGS) entry which is preliminary data.</text>
</comment>